<proteinExistence type="predicted"/>
<accession>A0A9D1JQT6</accession>
<protein>
    <submittedName>
        <fullName evidence="2">Serine hydrolase</fullName>
    </submittedName>
</protein>
<dbReference type="EMBL" id="DVIT01000022">
    <property type="protein sequence ID" value="HIS47069.1"/>
    <property type="molecule type" value="Genomic_DNA"/>
</dbReference>
<dbReference type="PANTHER" id="PTHR43283">
    <property type="entry name" value="BETA-LACTAMASE-RELATED"/>
    <property type="match status" value="1"/>
</dbReference>
<dbReference type="PANTHER" id="PTHR43283:SF7">
    <property type="entry name" value="BETA-LACTAMASE-RELATED DOMAIN-CONTAINING PROTEIN"/>
    <property type="match status" value="1"/>
</dbReference>
<sequence>MDIRKFAEAAGPLGALGIVVTQDGQELGKYTWDEECRRNIYSASKSFTSCAVGMAVSEGLLSLDEKLTDVFVGELPKNVGENLAKATVRDLLTMHLGQSKAALMGAQRPLYKEENWVKMVLAMPFDQEPGSQFVYNNVGPYLAGILVQRRARCDLTEYLMPRLFGPLGIWRPTWECDPLGNTFGAGGLMLTLSELHRFGLLYLNEGMWNGQQLIPREWVKESTQQQYSAPYAYLFWRGKFNSFRADGKYGQLSIVFPEKNAVITMTAQAFDVKPLMTLIYDELYPQL</sequence>
<feature type="domain" description="Beta-lactamase-related" evidence="1">
    <location>
        <begin position="16"/>
        <end position="271"/>
    </location>
</feature>
<dbReference type="Proteomes" id="UP000823927">
    <property type="component" value="Unassembled WGS sequence"/>
</dbReference>
<dbReference type="InterPro" id="IPR012338">
    <property type="entry name" value="Beta-lactam/transpept-like"/>
</dbReference>
<keyword evidence="2" id="KW-0378">Hydrolase</keyword>
<dbReference type="Pfam" id="PF00144">
    <property type="entry name" value="Beta-lactamase"/>
    <property type="match status" value="1"/>
</dbReference>
<reference evidence="2" key="1">
    <citation type="submission" date="2020-10" db="EMBL/GenBank/DDBJ databases">
        <authorList>
            <person name="Gilroy R."/>
        </authorList>
    </citation>
    <scope>NUCLEOTIDE SEQUENCE</scope>
    <source>
        <strain evidence="2">CHK178-757</strain>
    </source>
</reference>
<dbReference type="InterPro" id="IPR001466">
    <property type="entry name" value="Beta-lactam-related"/>
</dbReference>
<gene>
    <name evidence="2" type="ORF">IAB46_05825</name>
</gene>
<dbReference type="AlphaFoldDB" id="A0A9D1JQT6"/>
<name>A0A9D1JQT6_9FIRM</name>
<comment type="caution">
    <text evidence="2">The sequence shown here is derived from an EMBL/GenBank/DDBJ whole genome shotgun (WGS) entry which is preliminary data.</text>
</comment>
<organism evidence="2 3">
    <name type="scientific">Candidatus Scybalocola faecigallinarum</name>
    <dbReference type="NCBI Taxonomy" id="2840941"/>
    <lineage>
        <taxon>Bacteria</taxon>
        <taxon>Bacillati</taxon>
        <taxon>Bacillota</taxon>
        <taxon>Clostridia</taxon>
        <taxon>Lachnospirales</taxon>
        <taxon>Lachnospiraceae</taxon>
        <taxon>Lachnospiraceae incertae sedis</taxon>
        <taxon>Candidatus Scybalocola (ex Gilroy et al. 2021)</taxon>
    </lineage>
</organism>
<dbReference type="InterPro" id="IPR050789">
    <property type="entry name" value="Diverse_Enzym_Activities"/>
</dbReference>
<evidence type="ECO:0000313" key="3">
    <source>
        <dbReference type="Proteomes" id="UP000823927"/>
    </source>
</evidence>
<evidence type="ECO:0000313" key="2">
    <source>
        <dbReference type="EMBL" id="HIS47069.1"/>
    </source>
</evidence>
<evidence type="ECO:0000259" key="1">
    <source>
        <dbReference type="Pfam" id="PF00144"/>
    </source>
</evidence>
<dbReference type="GO" id="GO:0016787">
    <property type="term" value="F:hydrolase activity"/>
    <property type="evidence" value="ECO:0007669"/>
    <property type="project" value="UniProtKB-KW"/>
</dbReference>
<reference evidence="2" key="2">
    <citation type="journal article" date="2021" name="PeerJ">
        <title>Extensive microbial diversity within the chicken gut microbiome revealed by metagenomics and culture.</title>
        <authorList>
            <person name="Gilroy R."/>
            <person name="Ravi A."/>
            <person name="Getino M."/>
            <person name="Pursley I."/>
            <person name="Horton D.L."/>
            <person name="Alikhan N.F."/>
            <person name="Baker D."/>
            <person name="Gharbi K."/>
            <person name="Hall N."/>
            <person name="Watson M."/>
            <person name="Adriaenssens E.M."/>
            <person name="Foster-Nyarko E."/>
            <person name="Jarju S."/>
            <person name="Secka A."/>
            <person name="Antonio M."/>
            <person name="Oren A."/>
            <person name="Chaudhuri R.R."/>
            <person name="La Ragione R."/>
            <person name="Hildebrand F."/>
            <person name="Pallen M.J."/>
        </authorList>
    </citation>
    <scope>NUCLEOTIDE SEQUENCE</scope>
    <source>
        <strain evidence="2">CHK178-757</strain>
    </source>
</reference>
<dbReference type="SUPFAM" id="SSF56601">
    <property type="entry name" value="beta-lactamase/transpeptidase-like"/>
    <property type="match status" value="1"/>
</dbReference>
<dbReference type="Gene3D" id="3.40.710.10">
    <property type="entry name" value="DD-peptidase/beta-lactamase superfamily"/>
    <property type="match status" value="1"/>
</dbReference>